<keyword evidence="2" id="KW-1185">Reference proteome</keyword>
<sequence length="282" mass="33441">MLRNLAKRIYRNLPDPIFHQLNYARVFKKQANITRPELFSEKILIRNIWPKKIYTLLADKIKVRDYIAAVLGEQYLIPVYATTTEMTYELYKSLPNSFVMKANHGCGFNSIVFDKSKITYETLYEQASTWMDSNWYLSNKERHYQGIKPGLIFEELLQVDGQVPNDLKFHCFNKDGQMRIFIQVDYQRYGLHRRDVFDEEWNRTEIRMGLKNNPEPMPRPEKLDEMLVLAKTIASQFSYVRIDFYSVGSKIYFGELTFTPGAGLCRIWPRTVQREWGSYFTD</sequence>
<gene>
    <name evidence="1" type="ORF">CYR55_10320</name>
</gene>
<dbReference type="GO" id="GO:0016740">
    <property type="term" value="F:transferase activity"/>
    <property type="evidence" value="ECO:0007669"/>
    <property type="project" value="UniProtKB-KW"/>
</dbReference>
<proteinExistence type="predicted"/>
<organism evidence="1 2">
    <name type="scientific">Chimaeribacter californicus</name>
    <dbReference type="NCBI Taxonomy" id="2060067"/>
    <lineage>
        <taxon>Bacteria</taxon>
        <taxon>Pseudomonadati</taxon>
        <taxon>Pseudomonadota</taxon>
        <taxon>Gammaproteobacteria</taxon>
        <taxon>Enterobacterales</taxon>
        <taxon>Yersiniaceae</taxon>
        <taxon>Chimaeribacter</taxon>
    </lineage>
</organism>
<name>A0A2N5E773_9GAMM</name>
<dbReference type="RefSeq" id="WP_072928571.1">
    <property type="nucleotide sequence ID" value="NZ_PJZF01000007.1"/>
</dbReference>
<dbReference type="OrthoDB" id="9791827at2"/>
<evidence type="ECO:0000313" key="2">
    <source>
        <dbReference type="Proteomes" id="UP000234240"/>
    </source>
</evidence>
<dbReference type="EMBL" id="PJZF01000007">
    <property type="protein sequence ID" value="PLR37326.1"/>
    <property type="molecule type" value="Genomic_DNA"/>
</dbReference>
<comment type="caution">
    <text evidence="1">The sequence shown here is derived from an EMBL/GenBank/DDBJ whole genome shotgun (WGS) entry which is preliminary data.</text>
</comment>
<dbReference type="InterPro" id="IPR029465">
    <property type="entry name" value="ATPgrasp_TupA"/>
</dbReference>
<dbReference type="AlphaFoldDB" id="A0A2N5E773"/>
<reference evidence="1 2" key="1">
    <citation type="submission" date="2017-12" db="EMBL/GenBank/DDBJ databases">
        <title>Characterization of six clinical isolates of Enterochimera gen. nov., a novel genus of the Yersiniaciae family and the three species Enterochimera arupensis sp. nov., Enterochimera coloradensis sp. nov, and Enterochimera californica sp. nov.</title>
        <authorList>
            <person name="Rossi A."/>
            <person name="Fisher M."/>
        </authorList>
    </citation>
    <scope>NUCLEOTIDE SEQUENCE [LARGE SCALE GENOMIC DNA]</scope>
    <source>
        <strain evidence="2">2015-Iso6</strain>
    </source>
</reference>
<evidence type="ECO:0000313" key="1">
    <source>
        <dbReference type="EMBL" id="PLR37326.1"/>
    </source>
</evidence>
<keyword evidence="1" id="KW-0808">Transferase</keyword>
<dbReference type="Pfam" id="PF14305">
    <property type="entry name" value="ATPgrasp_TupA"/>
    <property type="match status" value="1"/>
</dbReference>
<accession>A0A2N5E773</accession>
<dbReference type="Proteomes" id="UP000234240">
    <property type="component" value="Unassembled WGS sequence"/>
</dbReference>
<protein>
    <submittedName>
        <fullName evidence="1">Glycosyltransferase</fullName>
    </submittedName>
</protein>